<evidence type="ECO:0000313" key="1">
    <source>
        <dbReference type="EMBL" id="KAG5463153.1"/>
    </source>
</evidence>
<dbReference type="Proteomes" id="UP000673691">
    <property type="component" value="Unassembled WGS sequence"/>
</dbReference>
<reference evidence="1 2" key="1">
    <citation type="journal article" name="Sci. Rep.">
        <title>Genome-scale phylogenetic analyses confirm Olpidium as the closest living zoosporic fungus to the non-flagellated, terrestrial fungi.</title>
        <authorList>
            <person name="Chang Y."/>
            <person name="Rochon D."/>
            <person name="Sekimoto S."/>
            <person name="Wang Y."/>
            <person name="Chovatia M."/>
            <person name="Sandor L."/>
            <person name="Salamov A."/>
            <person name="Grigoriev I.V."/>
            <person name="Stajich J.E."/>
            <person name="Spatafora J.W."/>
        </authorList>
    </citation>
    <scope>NUCLEOTIDE SEQUENCE [LARGE SCALE GENOMIC DNA]</scope>
    <source>
        <strain evidence="1">S191</strain>
    </source>
</reference>
<dbReference type="AlphaFoldDB" id="A0A8H8A0Z2"/>
<keyword evidence="2" id="KW-1185">Reference proteome</keyword>
<comment type="caution">
    <text evidence="1">The sequence shown here is derived from an EMBL/GenBank/DDBJ whole genome shotgun (WGS) entry which is preliminary data.</text>
</comment>
<accession>A0A8H8A0Z2</accession>
<proteinExistence type="predicted"/>
<organism evidence="1 2">
    <name type="scientific">Olpidium bornovanus</name>
    <dbReference type="NCBI Taxonomy" id="278681"/>
    <lineage>
        <taxon>Eukaryota</taxon>
        <taxon>Fungi</taxon>
        <taxon>Fungi incertae sedis</taxon>
        <taxon>Olpidiomycota</taxon>
        <taxon>Olpidiomycotina</taxon>
        <taxon>Olpidiomycetes</taxon>
        <taxon>Olpidiales</taxon>
        <taxon>Olpidiaceae</taxon>
        <taxon>Olpidium</taxon>
    </lineage>
</organism>
<protein>
    <submittedName>
        <fullName evidence="1">Uncharacterized protein</fullName>
    </submittedName>
</protein>
<dbReference type="EMBL" id="JAEFCI010001066">
    <property type="protein sequence ID" value="KAG5463153.1"/>
    <property type="molecule type" value="Genomic_DNA"/>
</dbReference>
<evidence type="ECO:0000313" key="2">
    <source>
        <dbReference type="Proteomes" id="UP000673691"/>
    </source>
</evidence>
<gene>
    <name evidence="1" type="ORF">BJ554DRAFT_1458</name>
</gene>
<sequence length="88" mass="10313">MIDAIPTHYKAYLHRERHKFFRNSEAASLKVFDQLCRKAVFFLRQQDMRSSLLARPSRPTHAVRVRINVPGDVKIDDVLHRLDVEPTS</sequence>
<name>A0A8H8A0Z2_9FUNG</name>